<keyword evidence="1" id="KW-0614">Plasmid</keyword>
<gene>
    <name evidence="1" type="ORF">D7I46_13150</name>
</gene>
<evidence type="ECO:0000313" key="1">
    <source>
        <dbReference type="EMBL" id="AYG02076.1"/>
    </source>
</evidence>
<geneLocation type="plasmid" evidence="1 2">
    <name>unnamed2</name>
</geneLocation>
<keyword evidence="2" id="KW-1185">Reference proteome</keyword>
<proteinExistence type="predicted"/>
<reference evidence="1 2" key="1">
    <citation type="submission" date="2018-09" db="EMBL/GenBank/DDBJ databases">
        <title>Genome sequencing of strain 1JSPR-7.</title>
        <authorList>
            <person name="Heo J."/>
            <person name="Kim S.-J."/>
            <person name="Kwon S.-W."/>
        </authorList>
    </citation>
    <scope>NUCLEOTIDE SEQUENCE [LARGE SCALE GENOMIC DNA]</scope>
    <source>
        <strain evidence="1 2">1JSPR-7</strain>
        <plasmid evidence="1 2">unnamed2</plasmid>
    </source>
</reference>
<evidence type="ECO:0000313" key="2">
    <source>
        <dbReference type="Proteomes" id="UP000269374"/>
    </source>
</evidence>
<name>A0A387BM19_9LACT</name>
<accession>A0A387BM19</accession>
<dbReference type="Proteomes" id="UP000269374">
    <property type="component" value="Plasmid unnamed2"/>
</dbReference>
<organism evidence="1 2">
    <name type="scientific">Lactococcus allomyrinae</name>
    <dbReference type="NCBI Taxonomy" id="2419773"/>
    <lineage>
        <taxon>Bacteria</taxon>
        <taxon>Bacillati</taxon>
        <taxon>Bacillota</taxon>
        <taxon>Bacilli</taxon>
        <taxon>Lactobacillales</taxon>
        <taxon>Streptococcaceae</taxon>
        <taxon>Lactococcus</taxon>
    </lineage>
</organism>
<sequence length="119" mass="13402">MLKDLNKYNQFQVDKFLQDFGGIIFLNAEENYLYIDGKKSETVQGSKVEVILRGSEGVNEFEKLSIKFESIPVSEFEKVKKMTPIKLQGATGTLWGNGAFKNNLSIKAEGFTVLSKDNQ</sequence>
<dbReference type="KEGG" id="lact:D7I46_13150"/>
<dbReference type="AlphaFoldDB" id="A0A387BM19"/>
<dbReference type="EMBL" id="CP032629">
    <property type="protein sequence ID" value="AYG02076.1"/>
    <property type="molecule type" value="Genomic_DNA"/>
</dbReference>
<protein>
    <submittedName>
        <fullName evidence="1">Uncharacterized protein</fullName>
    </submittedName>
</protein>
<dbReference type="RefSeq" id="WP_120773445.1">
    <property type="nucleotide sequence ID" value="NZ_CP032629.1"/>
</dbReference>